<feature type="signal peptide" evidence="13">
    <location>
        <begin position="1"/>
        <end position="23"/>
    </location>
</feature>
<evidence type="ECO:0000256" key="5">
    <source>
        <dbReference type="ARBA" id="ARBA00022729"/>
    </source>
</evidence>
<evidence type="ECO:0000256" key="11">
    <source>
        <dbReference type="ARBA" id="ARBA00023278"/>
    </source>
</evidence>
<dbReference type="FunFam" id="2.60.120.1000:FF:000001">
    <property type="entry name" value="Collagen alpha-1 type I chain"/>
    <property type="match status" value="1"/>
</dbReference>
<evidence type="ECO:0000313" key="16">
    <source>
        <dbReference type="EMBL" id="EPQ07816.1"/>
    </source>
</evidence>
<name>S7MTN7_MYOBR</name>
<dbReference type="SMART" id="SM00214">
    <property type="entry name" value="VWC"/>
    <property type="match status" value="1"/>
</dbReference>
<dbReference type="Gene3D" id="2.10.70.10">
    <property type="entry name" value="Complement Module, domain 1"/>
    <property type="match status" value="1"/>
</dbReference>
<dbReference type="SMART" id="SM00038">
    <property type="entry name" value="COLFI"/>
    <property type="match status" value="1"/>
</dbReference>
<keyword evidence="8 16" id="KW-0176">Collagen</keyword>
<feature type="domain" description="Fibrillar collagen NC1" evidence="15">
    <location>
        <begin position="533"/>
        <end position="767"/>
    </location>
</feature>
<keyword evidence="7" id="KW-0106">Calcium</keyword>
<keyword evidence="11" id="KW-0379">Hydroxylation</keyword>
<keyword evidence="3" id="KW-0272">Extracellular matrix</keyword>
<evidence type="ECO:0000256" key="3">
    <source>
        <dbReference type="ARBA" id="ARBA00022530"/>
    </source>
</evidence>
<evidence type="ECO:0000256" key="9">
    <source>
        <dbReference type="ARBA" id="ARBA00023157"/>
    </source>
</evidence>
<keyword evidence="4" id="KW-0479">Metal-binding</keyword>
<accession>S7MTN7</accession>
<dbReference type="Gene3D" id="2.60.120.1000">
    <property type="match status" value="1"/>
</dbReference>
<keyword evidence="9" id="KW-1015">Disulfide bond</keyword>
<feature type="chain" id="PRO_5004543392" evidence="13">
    <location>
        <begin position="24"/>
        <end position="767"/>
    </location>
</feature>
<reference evidence="16 17" key="1">
    <citation type="journal article" date="2013" name="Nat. Commun.">
        <title>Genome analysis reveals insights into physiology and longevity of the Brandt's bat Myotis brandtii.</title>
        <authorList>
            <person name="Seim I."/>
            <person name="Fang X."/>
            <person name="Xiong Z."/>
            <person name="Lobanov A.V."/>
            <person name="Huang Z."/>
            <person name="Ma S."/>
            <person name="Feng Y."/>
            <person name="Turanov A.A."/>
            <person name="Zhu Y."/>
            <person name="Lenz T.L."/>
            <person name="Gerashchenko M.V."/>
            <person name="Fan D."/>
            <person name="Hee Yim S."/>
            <person name="Yao X."/>
            <person name="Jordan D."/>
            <person name="Xiong Y."/>
            <person name="Ma Y."/>
            <person name="Lyapunov A.N."/>
            <person name="Chen G."/>
            <person name="Kulakova O.I."/>
            <person name="Sun Y."/>
            <person name="Lee S.G."/>
            <person name="Bronson R.T."/>
            <person name="Moskalev A.A."/>
            <person name="Sunyaev S.R."/>
            <person name="Zhang G."/>
            <person name="Krogh A."/>
            <person name="Wang J."/>
            <person name="Gladyshev V.N."/>
        </authorList>
    </citation>
    <scope>NUCLEOTIDE SEQUENCE [LARGE SCALE GENOMIC DNA]</scope>
</reference>
<dbReference type="eggNOG" id="KOG3544">
    <property type="taxonomic scope" value="Eukaryota"/>
</dbReference>
<feature type="region of interest" description="Disordered" evidence="12">
    <location>
        <begin position="447"/>
        <end position="501"/>
    </location>
</feature>
<evidence type="ECO:0000256" key="12">
    <source>
        <dbReference type="SAM" id="MobiDB-lite"/>
    </source>
</evidence>
<dbReference type="PROSITE" id="PS51461">
    <property type="entry name" value="NC1_FIB"/>
    <property type="match status" value="1"/>
</dbReference>
<keyword evidence="2" id="KW-0964">Secreted</keyword>
<evidence type="ECO:0000256" key="2">
    <source>
        <dbReference type="ARBA" id="ARBA00022525"/>
    </source>
</evidence>
<dbReference type="InterPro" id="IPR000885">
    <property type="entry name" value="Fib_collagen_C"/>
</dbReference>
<keyword evidence="6" id="KW-0677">Repeat</keyword>
<sequence>MTSFVRKGTWLLLTLLHPALVLAQQLPEVIDGGCSHLGQSYADRDVWKPEPCQICVCDSGSVLCDDIICDDQELDCPNPEIPFGECCAVCPQPPTTSFSQNATFKKLDPFSLLHDGNVLSVPRVKTAFLVKTELRGPWGLEVMMVLEEVTDNRETLEPLVSVGLLEGQVPPDREVEQAPLVPTEARARPAPPGHPVLLVALACKGCLEKEGALEAPARRVTRVLLVPSAPLAPLVCLEIRAKVVPLDLRAQLVLLEALDRTASLVGKEREAFLAREARAGPPGPQDPPGELDLRAPLVPKVSKVIVAALAVRALLASPAAADPPALLATTVKRGSLDPVVTTENAGRLDPRACPAWRGRRASPGAMETLDPMGSRAVMELLGPRALLAPLVPQVLLVSAVLLVPKAPVATKVKQVNVVLTASKDIEDSPATPAPPALQALLVTKGQLGAQGPPAPEDPLDLVGPPAKTGPVDIQGPSDHQGLEGTEGSPGHPGQAPGPCCGGGGAAISGGGEKAGGFAPYYGDEPLDFKINTEEIMTSLKSVSGQVENLISPDGSRKNPARNCRDLKFCHPELQSGEYWVDPNQGCKMDAIKVFCNMETGETCISASPQSVPRKRWWADSGAEKRHVWFGETMDGGFQFSYGNPELPEDVLDVQLAFLRLLSSQASQNITYHCRNSIAYMDHASGNVKKALRLMGSNEGEFKAEGNSKFTYTVLEDGCTKHTGEWGKTVFEYRTRKAVRLPIVDFAPYDVGGPDQEFGVDIGPVCFL</sequence>
<keyword evidence="17" id="KW-1185">Reference proteome</keyword>
<dbReference type="SUPFAM" id="SSF57603">
    <property type="entry name" value="FnI-like domain"/>
    <property type="match status" value="1"/>
</dbReference>
<evidence type="ECO:0000259" key="14">
    <source>
        <dbReference type="PROSITE" id="PS50184"/>
    </source>
</evidence>
<evidence type="ECO:0000256" key="4">
    <source>
        <dbReference type="ARBA" id="ARBA00022723"/>
    </source>
</evidence>
<evidence type="ECO:0000313" key="17">
    <source>
        <dbReference type="Proteomes" id="UP000052978"/>
    </source>
</evidence>
<protein>
    <submittedName>
        <fullName evidence="16">Collagen alpha-1(III) chain</fullName>
    </submittedName>
</protein>
<evidence type="ECO:0000256" key="6">
    <source>
        <dbReference type="ARBA" id="ARBA00022737"/>
    </source>
</evidence>
<dbReference type="Pfam" id="PF00093">
    <property type="entry name" value="VWC"/>
    <property type="match status" value="1"/>
</dbReference>
<dbReference type="FunFam" id="2.10.70.10:FF:000013">
    <property type="entry name" value="Collagen, type I, alpha 1"/>
    <property type="match status" value="1"/>
</dbReference>
<organism evidence="16 17">
    <name type="scientific">Myotis brandtii</name>
    <name type="common">Brandt's bat</name>
    <dbReference type="NCBI Taxonomy" id="109478"/>
    <lineage>
        <taxon>Eukaryota</taxon>
        <taxon>Metazoa</taxon>
        <taxon>Chordata</taxon>
        <taxon>Craniata</taxon>
        <taxon>Vertebrata</taxon>
        <taxon>Euteleostomi</taxon>
        <taxon>Mammalia</taxon>
        <taxon>Eutheria</taxon>
        <taxon>Laurasiatheria</taxon>
        <taxon>Chiroptera</taxon>
        <taxon>Yangochiroptera</taxon>
        <taxon>Vespertilionidae</taxon>
        <taxon>Myotis</taxon>
    </lineage>
</organism>
<gene>
    <name evidence="16" type="ORF">D623_10008782</name>
</gene>
<dbReference type="AlphaFoldDB" id="S7MTN7"/>
<dbReference type="InterPro" id="IPR001007">
    <property type="entry name" value="VWF_dom"/>
</dbReference>
<comment type="subcellular location">
    <subcellularLocation>
        <location evidence="1">Secreted</location>
    </subcellularLocation>
</comment>
<proteinExistence type="predicted"/>
<dbReference type="Proteomes" id="UP000052978">
    <property type="component" value="Unassembled WGS sequence"/>
</dbReference>
<dbReference type="PROSITE" id="PS50184">
    <property type="entry name" value="VWFC_2"/>
    <property type="match status" value="1"/>
</dbReference>
<keyword evidence="10" id="KW-0325">Glycoprotein</keyword>
<feature type="compositionally biased region" description="Low complexity" evidence="12">
    <location>
        <begin position="489"/>
        <end position="498"/>
    </location>
</feature>
<dbReference type="GO" id="GO:0005576">
    <property type="term" value="C:extracellular region"/>
    <property type="evidence" value="ECO:0007669"/>
    <property type="project" value="UniProtKB-SubCell"/>
</dbReference>
<evidence type="ECO:0000256" key="1">
    <source>
        <dbReference type="ARBA" id="ARBA00004613"/>
    </source>
</evidence>
<evidence type="ECO:0000256" key="13">
    <source>
        <dbReference type="SAM" id="SignalP"/>
    </source>
</evidence>
<dbReference type="Pfam" id="PF01410">
    <property type="entry name" value="COLFI"/>
    <property type="match status" value="1"/>
</dbReference>
<dbReference type="EMBL" id="KE162330">
    <property type="protein sequence ID" value="EPQ07816.1"/>
    <property type="molecule type" value="Genomic_DNA"/>
</dbReference>
<evidence type="ECO:0000256" key="10">
    <source>
        <dbReference type="ARBA" id="ARBA00023180"/>
    </source>
</evidence>
<evidence type="ECO:0000259" key="15">
    <source>
        <dbReference type="PROSITE" id="PS51461"/>
    </source>
</evidence>
<feature type="domain" description="VWFC" evidence="14">
    <location>
        <begin position="32"/>
        <end position="91"/>
    </location>
</feature>
<dbReference type="GO" id="GO:0046872">
    <property type="term" value="F:metal ion binding"/>
    <property type="evidence" value="ECO:0007669"/>
    <property type="project" value="UniProtKB-KW"/>
</dbReference>
<dbReference type="PROSITE" id="PS01208">
    <property type="entry name" value="VWFC_1"/>
    <property type="match status" value="1"/>
</dbReference>
<dbReference type="GO" id="GO:0005581">
    <property type="term" value="C:collagen trimer"/>
    <property type="evidence" value="ECO:0007669"/>
    <property type="project" value="UniProtKB-KW"/>
</dbReference>
<evidence type="ECO:0000256" key="8">
    <source>
        <dbReference type="ARBA" id="ARBA00023119"/>
    </source>
</evidence>
<evidence type="ECO:0000256" key="7">
    <source>
        <dbReference type="ARBA" id="ARBA00022837"/>
    </source>
</evidence>
<keyword evidence="5 13" id="KW-0732">Signal</keyword>
<dbReference type="GO" id="GO:0005201">
    <property type="term" value="F:extracellular matrix structural constituent"/>
    <property type="evidence" value="ECO:0007669"/>
    <property type="project" value="InterPro"/>
</dbReference>